<name>A0A091E373_FUKDA</name>
<accession>A0A091E373</accession>
<dbReference type="AlphaFoldDB" id="A0A091E373"/>
<reference evidence="1 2" key="1">
    <citation type="submission" date="2013-11" db="EMBL/GenBank/DDBJ databases">
        <title>The Damaraland mole rat (Fukomys damarensis) genome and evolution of African mole rats.</title>
        <authorList>
            <person name="Gladyshev V.N."/>
            <person name="Fang X."/>
        </authorList>
    </citation>
    <scope>NUCLEOTIDE SEQUENCE [LARGE SCALE GENOMIC DNA]</scope>
    <source>
        <tissue evidence="1">Liver</tissue>
    </source>
</reference>
<dbReference type="EMBL" id="KN122588">
    <property type="protein sequence ID" value="KFO29531.1"/>
    <property type="molecule type" value="Genomic_DNA"/>
</dbReference>
<keyword evidence="2" id="KW-1185">Reference proteome</keyword>
<gene>
    <name evidence="1" type="ORF">H920_09138</name>
</gene>
<organism evidence="1 2">
    <name type="scientific">Fukomys damarensis</name>
    <name type="common">Damaraland mole rat</name>
    <name type="synonym">Cryptomys damarensis</name>
    <dbReference type="NCBI Taxonomy" id="885580"/>
    <lineage>
        <taxon>Eukaryota</taxon>
        <taxon>Metazoa</taxon>
        <taxon>Chordata</taxon>
        <taxon>Craniata</taxon>
        <taxon>Vertebrata</taxon>
        <taxon>Euteleostomi</taxon>
        <taxon>Mammalia</taxon>
        <taxon>Eutheria</taxon>
        <taxon>Euarchontoglires</taxon>
        <taxon>Glires</taxon>
        <taxon>Rodentia</taxon>
        <taxon>Hystricomorpha</taxon>
        <taxon>Bathyergidae</taxon>
        <taxon>Fukomys</taxon>
    </lineage>
</organism>
<protein>
    <submittedName>
        <fullName evidence="1">Uncharacterized protein</fullName>
    </submittedName>
</protein>
<proteinExistence type="predicted"/>
<sequence>MGSFLGPPGALRPQPLLSDAWKPRLGLVQPGANRPPRLALPKKRRWRVWPEAALQPACAVRDSFLYLSTVRACVCNLHVSRVAVAVTQLRSFSSQVLR</sequence>
<dbReference type="Proteomes" id="UP000028990">
    <property type="component" value="Unassembled WGS sequence"/>
</dbReference>
<evidence type="ECO:0000313" key="1">
    <source>
        <dbReference type="EMBL" id="KFO29531.1"/>
    </source>
</evidence>
<evidence type="ECO:0000313" key="2">
    <source>
        <dbReference type="Proteomes" id="UP000028990"/>
    </source>
</evidence>